<proteinExistence type="predicted"/>
<comment type="caution">
    <text evidence="2">The sequence shown here is derived from an EMBL/GenBank/DDBJ whole genome shotgun (WGS) entry which is preliminary data.</text>
</comment>
<feature type="transmembrane region" description="Helical" evidence="1">
    <location>
        <begin position="37"/>
        <end position="62"/>
    </location>
</feature>
<keyword evidence="1" id="KW-0812">Transmembrane</keyword>
<feature type="transmembrane region" description="Helical" evidence="1">
    <location>
        <begin position="7"/>
        <end position="25"/>
    </location>
</feature>
<name>A0A645EB05_9ZZZZ</name>
<evidence type="ECO:0000256" key="1">
    <source>
        <dbReference type="SAM" id="Phobius"/>
    </source>
</evidence>
<dbReference type="EMBL" id="VSSQ01044976">
    <property type="protein sequence ID" value="MPM98846.1"/>
    <property type="molecule type" value="Genomic_DNA"/>
</dbReference>
<keyword evidence="1" id="KW-0472">Membrane</keyword>
<reference evidence="2" key="1">
    <citation type="submission" date="2019-08" db="EMBL/GenBank/DDBJ databases">
        <authorList>
            <person name="Kucharzyk K."/>
            <person name="Murdoch R.W."/>
            <person name="Higgins S."/>
            <person name="Loffler F."/>
        </authorList>
    </citation>
    <scope>NUCLEOTIDE SEQUENCE</scope>
</reference>
<accession>A0A645EB05</accession>
<keyword evidence="1" id="KW-1133">Transmembrane helix</keyword>
<gene>
    <name evidence="2" type="ORF">SDC9_146036</name>
</gene>
<evidence type="ECO:0000313" key="2">
    <source>
        <dbReference type="EMBL" id="MPM98846.1"/>
    </source>
</evidence>
<dbReference type="AlphaFoldDB" id="A0A645EB05"/>
<sequence>MINQHKEYVIMIIFLTALSAITYYVQYLLFHQTENTVFYLLQDLAFVPIQVGMVTLIINRFLNEMDNRKKIKKINVIISTFFIEIGVPIISTISKFNGNNDILFEKISIKEMSSKEYNKLIKEVKEFKFDIYAEPSKLDEL</sequence>
<protein>
    <submittedName>
        <fullName evidence="2">Uncharacterized protein</fullName>
    </submittedName>
</protein>
<organism evidence="2">
    <name type="scientific">bioreactor metagenome</name>
    <dbReference type="NCBI Taxonomy" id="1076179"/>
    <lineage>
        <taxon>unclassified sequences</taxon>
        <taxon>metagenomes</taxon>
        <taxon>ecological metagenomes</taxon>
    </lineage>
</organism>
<feature type="transmembrane region" description="Helical" evidence="1">
    <location>
        <begin position="74"/>
        <end position="93"/>
    </location>
</feature>